<dbReference type="InterPro" id="IPR041440">
    <property type="entry name" value="HypF_C"/>
</dbReference>
<sequence>MAPATEQHTARIEVHGTVQGVGFRPFVYRLATALGVRGDVSNVGGHVVIHAQSRKNTVQDFLRHLAEHAPPHARIERIVVTEPTGPVGVSTGFTVTRSTSESGQHAPRELPPDLATCPACVRELFDPEDRRYRYPFLNCTACGPRATIVEDLPYDRERTVMRRFPLCPECRAEYLDPANRRFHAEPIACPVCGPRLSWHARGSPHATAVAEDALRQAVLTIADGGVVAVKGIGGYQLICDATVEDAVRRVRVGKHRPSKPLAVMVNDLGAARSLSDVDDVGDAAERLLTSAAGPIVLLGRTDAGVLAPGVAPEVAELGLFLPYSPLHHLLLAELDRPLVVTSGNRAGEPIIIDDATALRVLGPLTDGLLAHDRPIRSRYDDSVLRVVAGRSTTIRRARGYAPAPLPLPHAAPLPVLAVGAQLKHTTTLAVGGHAVIGPHTGDLSDHDTLTAFEDTIGQLCRWADVEPALYAYDLHPGYLSSQYAMRFPERARMAVQHHHAHVAATAAEHGVDEPFLGLAYDGLGMGEDGTFWGGELLLADYQGFSRLGRIALAPLPGGASAIRRPARTALGYLFGAETLGAGGGIDTALAGPLLERMPAHEVAVIRRMVKVGLNCPRASSVGRLFDAAAAFLGLCDDASYEGEAAVLLEAAARPHHGLAALPWRLAERDGLTVFDTAPTLRALLTSAQDSPVGPVAARFHRAVAEATLAMVERAARSTGVRTVCLGGGVFQNRLMVTDLLAGLADLGMTTHIGQEVPMNDGGISYGQAVIAAARLAG</sequence>
<evidence type="ECO:0000256" key="6">
    <source>
        <dbReference type="ARBA" id="ARBA00022833"/>
    </source>
</evidence>
<dbReference type="NCBIfam" id="TIGR00143">
    <property type="entry name" value="hypF"/>
    <property type="match status" value="1"/>
</dbReference>
<gene>
    <name evidence="12" type="primary">hypF</name>
    <name evidence="12" type="ORF">ACFFQA_15785</name>
</gene>
<dbReference type="InterPro" id="IPR006070">
    <property type="entry name" value="Sua5-like_dom"/>
</dbReference>
<feature type="active site" evidence="9">
    <location>
        <position position="42"/>
    </location>
</feature>
<comment type="catalytic activity">
    <reaction evidence="9">
        <text>an acyl phosphate + H2O = a carboxylate + phosphate + H(+)</text>
        <dbReference type="Rhea" id="RHEA:14965"/>
        <dbReference type="ChEBI" id="CHEBI:15377"/>
        <dbReference type="ChEBI" id="CHEBI:15378"/>
        <dbReference type="ChEBI" id="CHEBI:29067"/>
        <dbReference type="ChEBI" id="CHEBI:43474"/>
        <dbReference type="ChEBI" id="CHEBI:59918"/>
        <dbReference type="EC" id="3.6.1.7"/>
    </reaction>
</comment>
<evidence type="ECO:0000313" key="12">
    <source>
        <dbReference type="EMBL" id="MFB9905395.1"/>
    </source>
</evidence>
<protein>
    <recommendedName>
        <fullName evidence="8">Carbamoyltransferase</fullName>
        <ecNumber evidence="8">6.2.-.-</ecNumber>
    </recommendedName>
</protein>
<evidence type="ECO:0000256" key="5">
    <source>
        <dbReference type="ARBA" id="ARBA00022771"/>
    </source>
</evidence>
<dbReference type="EC" id="6.2.-.-" evidence="8"/>
<evidence type="ECO:0000259" key="11">
    <source>
        <dbReference type="PROSITE" id="PS51163"/>
    </source>
</evidence>
<dbReference type="Pfam" id="PF17788">
    <property type="entry name" value="HypF_C"/>
    <property type="match status" value="1"/>
</dbReference>
<comment type="similarity">
    <text evidence="2 8">Belongs to the carbamoyltransferase HypF family.</text>
</comment>
<feature type="domain" description="YrdC-like" evidence="11">
    <location>
        <begin position="211"/>
        <end position="399"/>
    </location>
</feature>
<keyword evidence="5" id="KW-0863">Zinc-finger</keyword>
<dbReference type="EMBL" id="JBHLZU010000012">
    <property type="protein sequence ID" value="MFB9905395.1"/>
    <property type="molecule type" value="Genomic_DNA"/>
</dbReference>
<evidence type="ECO:0000256" key="3">
    <source>
        <dbReference type="ARBA" id="ARBA00022598"/>
    </source>
</evidence>
<dbReference type="InterPro" id="IPR017945">
    <property type="entry name" value="DHBP_synth_RibB-like_a/b_dom"/>
</dbReference>
<organism evidence="12 13">
    <name type="scientific">Allokutzneria oryzae</name>
    <dbReference type="NCBI Taxonomy" id="1378989"/>
    <lineage>
        <taxon>Bacteria</taxon>
        <taxon>Bacillati</taxon>
        <taxon>Actinomycetota</taxon>
        <taxon>Actinomycetes</taxon>
        <taxon>Pseudonocardiales</taxon>
        <taxon>Pseudonocardiaceae</taxon>
        <taxon>Allokutzneria</taxon>
    </lineage>
</organism>
<dbReference type="PROSITE" id="PS00150">
    <property type="entry name" value="ACYLPHOSPHATASE_1"/>
    <property type="match status" value="1"/>
</dbReference>
<dbReference type="Proteomes" id="UP001589693">
    <property type="component" value="Unassembled WGS sequence"/>
</dbReference>
<evidence type="ECO:0000256" key="1">
    <source>
        <dbReference type="ARBA" id="ARBA00004711"/>
    </source>
</evidence>
<dbReference type="Gene3D" id="3.30.110.120">
    <property type="match status" value="1"/>
</dbReference>
<dbReference type="Gene3D" id="3.30.420.40">
    <property type="match status" value="1"/>
</dbReference>
<evidence type="ECO:0000256" key="7">
    <source>
        <dbReference type="ARBA" id="ARBA00048220"/>
    </source>
</evidence>
<accession>A0ABV5ZWX2</accession>
<dbReference type="SUPFAM" id="SSF55821">
    <property type="entry name" value="YrdC/RibB"/>
    <property type="match status" value="1"/>
</dbReference>
<keyword evidence="4" id="KW-0479">Metal-binding</keyword>
<keyword evidence="3 12" id="KW-0436">Ligase</keyword>
<comment type="catalytic activity">
    <reaction evidence="7">
        <text>C-terminal L-cysteinyl-[HypE protein] + carbamoyl phosphate + ATP + H2O = C-terminal S-carboxamide-L-cysteinyl-[HypE protein] + AMP + phosphate + diphosphate + H(+)</text>
        <dbReference type="Rhea" id="RHEA:55636"/>
        <dbReference type="Rhea" id="RHEA-COMP:14247"/>
        <dbReference type="Rhea" id="RHEA-COMP:14392"/>
        <dbReference type="ChEBI" id="CHEBI:15377"/>
        <dbReference type="ChEBI" id="CHEBI:15378"/>
        <dbReference type="ChEBI" id="CHEBI:30616"/>
        <dbReference type="ChEBI" id="CHEBI:33019"/>
        <dbReference type="ChEBI" id="CHEBI:43474"/>
        <dbReference type="ChEBI" id="CHEBI:58228"/>
        <dbReference type="ChEBI" id="CHEBI:76913"/>
        <dbReference type="ChEBI" id="CHEBI:139126"/>
        <dbReference type="ChEBI" id="CHEBI:456215"/>
    </reaction>
</comment>
<keyword evidence="6" id="KW-0862">Zinc</keyword>
<dbReference type="SUPFAM" id="SSF54975">
    <property type="entry name" value="Acylphosphatase/BLUF domain-like"/>
    <property type="match status" value="1"/>
</dbReference>
<dbReference type="PANTHER" id="PTHR42959">
    <property type="entry name" value="CARBAMOYLTRANSFERASE"/>
    <property type="match status" value="1"/>
</dbReference>
<dbReference type="Gene3D" id="3.90.870.50">
    <property type="match status" value="1"/>
</dbReference>
<dbReference type="Pfam" id="PF01300">
    <property type="entry name" value="Sua5_yciO_yrdC"/>
    <property type="match status" value="1"/>
</dbReference>
<dbReference type="Gene3D" id="3.30.420.360">
    <property type="match status" value="1"/>
</dbReference>
<keyword evidence="9" id="KW-0378">Hydrolase</keyword>
<dbReference type="PROSITE" id="PS51163">
    <property type="entry name" value="YRDC"/>
    <property type="match status" value="1"/>
</dbReference>
<dbReference type="PANTHER" id="PTHR42959:SF1">
    <property type="entry name" value="CARBAMOYLTRANSFERASE HYPF"/>
    <property type="match status" value="1"/>
</dbReference>
<dbReference type="InterPro" id="IPR017968">
    <property type="entry name" value="Acylphosphatase_CS"/>
</dbReference>
<comment type="pathway">
    <text evidence="1">Protein modification; [NiFe] hydrogenase maturation.</text>
</comment>
<dbReference type="InterPro" id="IPR051060">
    <property type="entry name" value="Carbamoyltrans_HypF-like"/>
</dbReference>
<dbReference type="InterPro" id="IPR001792">
    <property type="entry name" value="Acylphosphatase-like_dom"/>
</dbReference>
<keyword evidence="13" id="KW-1185">Reference proteome</keyword>
<evidence type="ECO:0000259" key="10">
    <source>
        <dbReference type="PROSITE" id="PS51160"/>
    </source>
</evidence>
<dbReference type="InterPro" id="IPR004421">
    <property type="entry name" value="Carbamoyltransferase_HypF"/>
</dbReference>
<evidence type="ECO:0000256" key="4">
    <source>
        <dbReference type="ARBA" id="ARBA00022723"/>
    </source>
</evidence>
<dbReference type="InterPro" id="IPR055128">
    <property type="entry name" value="HypF_C_2"/>
</dbReference>
<evidence type="ECO:0000313" key="13">
    <source>
        <dbReference type="Proteomes" id="UP001589693"/>
    </source>
</evidence>
<proteinExistence type="inferred from homology"/>
<reference evidence="12 13" key="1">
    <citation type="submission" date="2024-09" db="EMBL/GenBank/DDBJ databases">
        <authorList>
            <person name="Sun Q."/>
            <person name="Mori K."/>
        </authorList>
    </citation>
    <scope>NUCLEOTIDE SEQUENCE [LARGE SCALE GENOMIC DNA]</scope>
    <source>
        <strain evidence="12 13">TBRC 7907</strain>
    </source>
</reference>
<dbReference type="Pfam" id="PF00708">
    <property type="entry name" value="Acylphosphatase"/>
    <property type="match status" value="1"/>
</dbReference>
<name>A0ABV5ZWX2_9PSEU</name>
<dbReference type="PROSITE" id="PS51160">
    <property type="entry name" value="ACYLPHOSPHATASE_3"/>
    <property type="match status" value="1"/>
</dbReference>
<dbReference type="RefSeq" id="WP_377852700.1">
    <property type="nucleotide sequence ID" value="NZ_JBHLZU010000012.1"/>
</dbReference>
<evidence type="ECO:0000256" key="8">
    <source>
        <dbReference type="PIRNR" id="PIRNR006256"/>
    </source>
</evidence>
<dbReference type="InterPro" id="IPR011125">
    <property type="entry name" value="Znf_HypF"/>
</dbReference>
<evidence type="ECO:0000256" key="9">
    <source>
        <dbReference type="PROSITE-ProRule" id="PRU00520"/>
    </source>
</evidence>
<dbReference type="Pfam" id="PF07503">
    <property type="entry name" value="zf-HYPF"/>
    <property type="match status" value="2"/>
</dbReference>
<comment type="caution">
    <text evidence="12">The sequence shown here is derived from an EMBL/GenBank/DDBJ whole genome shotgun (WGS) entry which is preliminary data.</text>
</comment>
<dbReference type="InterPro" id="IPR036046">
    <property type="entry name" value="Acylphosphatase-like_dom_sf"/>
</dbReference>
<dbReference type="Pfam" id="PF22521">
    <property type="entry name" value="HypF_C_2"/>
    <property type="match status" value="1"/>
</dbReference>
<evidence type="ECO:0000256" key="2">
    <source>
        <dbReference type="ARBA" id="ARBA00008097"/>
    </source>
</evidence>
<feature type="domain" description="Acylphosphatase-like" evidence="10">
    <location>
        <begin position="9"/>
        <end position="97"/>
    </location>
</feature>
<dbReference type="PIRSF" id="PIRSF006256">
    <property type="entry name" value="CMPcnvr_hdrg_mat"/>
    <property type="match status" value="1"/>
</dbReference>
<feature type="active site" evidence="9">
    <location>
        <position position="24"/>
    </location>
</feature>
<dbReference type="GO" id="GO:0016874">
    <property type="term" value="F:ligase activity"/>
    <property type="evidence" value="ECO:0007669"/>
    <property type="project" value="UniProtKB-KW"/>
</dbReference>